<dbReference type="STRING" id="1511.CLOST_0825"/>
<dbReference type="InterPro" id="IPR027798">
    <property type="entry name" value="Ub_Mut7C"/>
</dbReference>
<feature type="domain" description="Ubiquitin Mut7-C" evidence="1">
    <location>
        <begin position="8"/>
        <end position="69"/>
    </location>
</feature>
<dbReference type="eggNOG" id="COG1977">
    <property type="taxonomic scope" value="Bacteria"/>
</dbReference>
<dbReference type="Proteomes" id="UP000007041">
    <property type="component" value="Chromosome"/>
</dbReference>
<dbReference type="InterPro" id="IPR012675">
    <property type="entry name" value="Beta-grasp_dom_sf"/>
</dbReference>
<gene>
    <name evidence="2" type="ordered locus">CLOST_0825</name>
</gene>
<evidence type="ECO:0000313" key="3">
    <source>
        <dbReference type="Proteomes" id="UP000007041"/>
    </source>
</evidence>
<protein>
    <submittedName>
        <fullName evidence="2">ThiamineS protein</fullName>
    </submittedName>
</protein>
<dbReference type="SUPFAM" id="SSF54285">
    <property type="entry name" value="MoaD/ThiS"/>
    <property type="match status" value="1"/>
</dbReference>
<evidence type="ECO:0000313" key="2">
    <source>
        <dbReference type="EMBL" id="CBH20951.1"/>
    </source>
</evidence>
<dbReference type="BioCyc" id="CSTI499177:GJE9-869-MONOMER"/>
<dbReference type="Gene3D" id="3.10.20.30">
    <property type="match status" value="1"/>
</dbReference>
<proteinExistence type="predicted"/>
<dbReference type="CDD" id="cd17040">
    <property type="entry name" value="Ubl_MoaD_like"/>
    <property type="match status" value="1"/>
</dbReference>
<dbReference type="AlphaFoldDB" id="E3PWY6"/>
<accession>E3PWY6</accession>
<organism evidence="2 3">
    <name type="scientific">Acetoanaerobium sticklandii (strain ATCC 12662 / DSM 519 / JCM 1433 / CCUG 9281 / NCIMB 10654 / HF)</name>
    <name type="common">Clostridium sticklandii</name>
    <dbReference type="NCBI Taxonomy" id="499177"/>
    <lineage>
        <taxon>Bacteria</taxon>
        <taxon>Bacillati</taxon>
        <taxon>Bacillota</taxon>
        <taxon>Clostridia</taxon>
        <taxon>Peptostreptococcales</taxon>
        <taxon>Filifactoraceae</taxon>
        <taxon>Acetoanaerobium</taxon>
    </lineage>
</organism>
<keyword evidence="3" id="KW-1185">Reference proteome</keyword>
<dbReference type="InterPro" id="IPR016155">
    <property type="entry name" value="Mopterin_synth/thiamin_S_b"/>
</dbReference>
<dbReference type="HOGENOM" id="CLU_114601_5_3_9"/>
<dbReference type="EMBL" id="FP565809">
    <property type="protein sequence ID" value="CBH20951.1"/>
    <property type="molecule type" value="Genomic_DNA"/>
</dbReference>
<sequence>MQITVKLFANLRENREKIMDMDVSSDTTVKEIIESLGIPLQDVAIIMINGRGTNFDAVLKSDDVLALFPPVGGG</sequence>
<reference evidence="3" key="1">
    <citation type="journal article" date="2010" name="BMC Genomics">
        <title>Clostridium sticklandii, a specialist in amino acid degradation:revisiting its metabolism through its genome sequence.</title>
        <authorList>
            <person name="Fonknechten N."/>
            <person name="Chaussonnerie S."/>
            <person name="Tricot S."/>
            <person name="Lajus A."/>
            <person name="Andreesen J.R."/>
            <person name="Perchat N."/>
            <person name="Pelletier E."/>
            <person name="Gouyvenoux M."/>
            <person name="Barbe V."/>
            <person name="Salanoubat M."/>
            <person name="Le Paslier D."/>
            <person name="Weissenbach J."/>
            <person name="Cohen G.N."/>
            <person name="Kreimeyer A."/>
        </authorList>
    </citation>
    <scope>NUCLEOTIDE SEQUENCE [LARGE SCALE GENOMIC DNA]</scope>
    <source>
        <strain evidence="3">ATCC 12662 / DSM 519 / JCM 1433 / CCUG 9281 / NCIMB 10654 / HF</strain>
    </source>
</reference>
<name>E3PWY6_ACESD</name>
<evidence type="ECO:0000259" key="1">
    <source>
        <dbReference type="Pfam" id="PF14451"/>
    </source>
</evidence>
<dbReference type="KEGG" id="cst:CLOST_0825"/>
<dbReference type="Pfam" id="PF14451">
    <property type="entry name" value="Ub-Mut7C"/>
    <property type="match status" value="1"/>
</dbReference>